<evidence type="ECO:0000313" key="2">
    <source>
        <dbReference type="EMBL" id="RQP24405.1"/>
    </source>
</evidence>
<keyword evidence="3" id="KW-1185">Reference proteome</keyword>
<evidence type="ECO:0000313" key="3">
    <source>
        <dbReference type="Proteomes" id="UP000267464"/>
    </source>
</evidence>
<sequence length="255" mass="27857">MSTPSWRPSPRRSRVRWCSRRCSARCSPRRPEPSLGIVRFLTVPQGEAAYDHGLRTPRSPSHAMNTSPKPPSAPSRKRRAFLTVGGLAAAGVAAGAGYVATHRDHALASAEFRDLPTALRTLDSLRTTPMKMRSGWDLPHVLHHAAQSIHGSIDGYPHPKPAWFQASIGSAAFSVFGARGRMNHGLQDPIPGLPTIPDGLELQPAIHDVMQALQRFDQHTGPLAPHFAYGALDKSDYARAHLMHIANHWDLIVPA</sequence>
<protein>
    <submittedName>
        <fullName evidence="2">DUF1569 domain-containing protein</fullName>
    </submittedName>
</protein>
<dbReference type="InterPro" id="IPR011463">
    <property type="entry name" value="DUF1569"/>
</dbReference>
<proteinExistence type="predicted"/>
<reference evidence="2 3" key="2">
    <citation type="submission" date="2018-12" db="EMBL/GenBank/DDBJ databases">
        <title>Rhizobacter gummiphilus sp. nov., a rubber-degrading bacterium isolated from the soil of a botanical garden in Japan.</title>
        <authorList>
            <person name="Shunsuke S.S."/>
        </authorList>
    </citation>
    <scope>NUCLEOTIDE SEQUENCE [LARGE SCALE GENOMIC DNA]</scope>
    <source>
        <strain evidence="2 3">S-16</strain>
    </source>
</reference>
<dbReference type="AlphaFoldDB" id="A0A3N7K062"/>
<reference evidence="2 3" key="1">
    <citation type="submission" date="2018-08" db="EMBL/GenBank/DDBJ databases">
        <authorList>
            <person name="Khan S.A."/>
            <person name="Jeon C.O."/>
            <person name="Chun B.H."/>
            <person name="Jeong S.E."/>
        </authorList>
    </citation>
    <scope>NUCLEOTIDE SEQUENCE [LARGE SCALE GENOMIC DNA]</scope>
    <source>
        <strain evidence="2 3">S-16</strain>
    </source>
</reference>
<dbReference type="Proteomes" id="UP000267464">
    <property type="component" value="Unassembled WGS sequence"/>
</dbReference>
<evidence type="ECO:0000256" key="1">
    <source>
        <dbReference type="SAM" id="MobiDB-lite"/>
    </source>
</evidence>
<dbReference type="EMBL" id="QUSW01000003">
    <property type="protein sequence ID" value="RQP24405.1"/>
    <property type="molecule type" value="Genomic_DNA"/>
</dbReference>
<gene>
    <name evidence="2" type="ORF">DZC73_14015</name>
</gene>
<organism evidence="2 3">
    <name type="scientific">Piscinibacter terrae</name>
    <dbReference type="NCBI Taxonomy" id="2496871"/>
    <lineage>
        <taxon>Bacteria</taxon>
        <taxon>Pseudomonadati</taxon>
        <taxon>Pseudomonadota</taxon>
        <taxon>Betaproteobacteria</taxon>
        <taxon>Burkholderiales</taxon>
        <taxon>Sphaerotilaceae</taxon>
        <taxon>Piscinibacter</taxon>
    </lineage>
</organism>
<accession>A0A3N7K062</accession>
<dbReference type="Pfam" id="PF07606">
    <property type="entry name" value="DUF1569"/>
    <property type="match status" value="1"/>
</dbReference>
<feature type="region of interest" description="Disordered" evidence="1">
    <location>
        <begin position="50"/>
        <end position="77"/>
    </location>
</feature>
<comment type="caution">
    <text evidence="2">The sequence shown here is derived from an EMBL/GenBank/DDBJ whole genome shotgun (WGS) entry which is preliminary data.</text>
</comment>
<name>A0A3N7K062_9BURK</name>